<dbReference type="PIRSF" id="PIRSF002583">
    <property type="entry name" value="Hsp90"/>
    <property type="match status" value="1"/>
</dbReference>
<feature type="binding site" evidence="6">
    <location>
        <position position="84"/>
    </location>
    <ligand>
        <name>ATP</name>
        <dbReference type="ChEBI" id="CHEBI:30616"/>
    </ligand>
</feature>
<reference evidence="8 9" key="1">
    <citation type="submission" date="2012-06" db="EMBL/GenBank/DDBJ databases">
        <title>Finished chromosome of genome of Oscillatoria acuminata PCC 6304.</title>
        <authorList>
            <consortium name="US DOE Joint Genome Institute"/>
            <person name="Gugger M."/>
            <person name="Coursin T."/>
            <person name="Rippka R."/>
            <person name="Tandeau De Marsac N."/>
            <person name="Huntemann M."/>
            <person name="Wei C.-L."/>
            <person name="Han J."/>
            <person name="Detter J.C."/>
            <person name="Han C."/>
            <person name="Tapia R."/>
            <person name="Davenport K."/>
            <person name="Daligault H."/>
            <person name="Erkkila T."/>
            <person name="Gu W."/>
            <person name="Munk A.C.C."/>
            <person name="Teshima H."/>
            <person name="Xu Y."/>
            <person name="Chain P."/>
            <person name="Chen A."/>
            <person name="Krypides N."/>
            <person name="Mavromatis K."/>
            <person name="Markowitz V."/>
            <person name="Szeto E."/>
            <person name="Ivanova N."/>
            <person name="Mikhailova N."/>
            <person name="Ovchinnikova G."/>
            <person name="Pagani I."/>
            <person name="Pati A."/>
            <person name="Goodwin L."/>
            <person name="Peters L."/>
            <person name="Pitluck S."/>
            <person name="Woyke T."/>
            <person name="Kerfeld C."/>
        </authorList>
    </citation>
    <scope>NUCLEOTIDE SEQUENCE [LARGE SCALE GENOMIC DNA]</scope>
    <source>
        <strain evidence="8 9">PCC 6304</strain>
    </source>
</reference>
<dbReference type="Pfam" id="PF00183">
    <property type="entry name" value="HSP90"/>
    <property type="match status" value="2"/>
</dbReference>
<dbReference type="EMBL" id="CP003607">
    <property type="protein sequence ID" value="AFY80530.1"/>
    <property type="molecule type" value="Genomic_DNA"/>
</dbReference>
<keyword evidence="2" id="KW-0963">Cytoplasm</keyword>
<feature type="binding site" evidence="6">
    <location>
        <position position="38"/>
    </location>
    <ligand>
        <name>ATP</name>
        <dbReference type="ChEBI" id="CHEBI:30616"/>
    </ligand>
</feature>
<dbReference type="GO" id="GO:0140662">
    <property type="term" value="F:ATP-dependent protein folding chaperone"/>
    <property type="evidence" value="ECO:0007669"/>
    <property type="project" value="InterPro"/>
</dbReference>
<dbReference type="KEGG" id="oac:Oscil6304_0794"/>
<dbReference type="FunFam" id="3.30.565.10:FF:000076">
    <property type="entry name" value="Molecular chaperone HtpG"/>
    <property type="match status" value="1"/>
</dbReference>
<dbReference type="Gene3D" id="3.40.50.11260">
    <property type="match status" value="1"/>
</dbReference>
<protein>
    <submittedName>
        <fullName evidence="8">Molecular chaperone of HSP90 family</fullName>
    </submittedName>
</protein>
<feature type="binding site" evidence="6">
    <location>
        <position position="34"/>
    </location>
    <ligand>
        <name>ATP</name>
        <dbReference type="ChEBI" id="CHEBI:30616"/>
    </ligand>
</feature>
<dbReference type="RefSeq" id="WP_015147180.1">
    <property type="nucleotide sequence ID" value="NC_019693.1"/>
</dbReference>
<dbReference type="PATRIC" id="fig|56110.3.peg.958"/>
<evidence type="ECO:0000256" key="5">
    <source>
        <dbReference type="ARBA" id="ARBA00023186"/>
    </source>
</evidence>
<evidence type="ECO:0000313" key="9">
    <source>
        <dbReference type="Proteomes" id="UP000010367"/>
    </source>
</evidence>
<dbReference type="eggNOG" id="COG0326">
    <property type="taxonomic scope" value="Bacteria"/>
</dbReference>
<dbReference type="STRING" id="56110.Oscil6304_0794"/>
<dbReference type="NCBIfam" id="NF003555">
    <property type="entry name" value="PRK05218.1"/>
    <property type="match status" value="1"/>
</dbReference>
<feature type="binding site" evidence="6">
    <location>
        <position position="79"/>
    </location>
    <ligand>
        <name>ATP</name>
        <dbReference type="ChEBI" id="CHEBI:30616"/>
    </ligand>
</feature>
<evidence type="ECO:0000256" key="3">
    <source>
        <dbReference type="ARBA" id="ARBA00022741"/>
    </source>
</evidence>
<dbReference type="CDD" id="cd16927">
    <property type="entry name" value="HATPase_Hsp90-like"/>
    <property type="match status" value="1"/>
</dbReference>
<dbReference type="Gene3D" id="3.30.565.10">
    <property type="entry name" value="Histidine kinase-like ATPase, C-terminal domain"/>
    <property type="match status" value="1"/>
</dbReference>
<dbReference type="InterPro" id="IPR020568">
    <property type="entry name" value="Ribosomal_Su5_D2-typ_SF"/>
</dbReference>
<dbReference type="InterPro" id="IPR036890">
    <property type="entry name" value="HATPase_C_sf"/>
</dbReference>
<accession>K9TDB6</accession>
<feature type="domain" description="Histidine kinase/HSP90-like ATPase" evidence="7">
    <location>
        <begin position="27"/>
        <end position="180"/>
    </location>
</feature>
<organism evidence="8 9">
    <name type="scientific">Oscillatoria acuminata PCC 6304</name>
    <dbReference type="NCBI Taxonomy" id="56110"/>
    <lineage>
        <taxon>Bacteria</taxon>
        <taxon>Bacillati</taxon>
        <taxon>Cyanobacteriota</taxon>
        <taxon>Cyanophyceae</taxon>
        <taxon>Oscillatoriophycideae</taxon>
        <taxon>Oscillatoriales</taxon>
        <taxon>Oscillatoriaceae</taxon>
        <taxon>Oscillatoria</taxon>
    </lineage>
</organism>
<dbReference type="InterPro" id="IPR019805">
    <property type="entry name" value="Heat_shock_protein_90_CS"/>
</dbReference>
<name>K9TDB6_9CYAN</name>
<dbReference type="SMART" id="SM00387">
    <property type="entry name" value="HATPase_c"/>
    <property type="match status" value="1"/>
</dbReference>
<keyword evidence="5" id="KW-0143">Chaperone</keyword>
<dbReference type="AlphaFoldDB" id="K9TDB6"/>
<evidence type="ECO:0000259" key="7">
    <source>
        <dbReference type="SMART" id="SM00387"/>
    </source>
</evidence>
<feature type="binding site" evidence="6">
    <location>
        <position position="317"/>
    </location>
    <ligand>
        <name>ATP</name>
        <dbReference type="ChEBI" id="CHEBI:30616"/>
    </ligand>
</feature>
<feature type="binding site" evidence="6">
    <location>
        <position position="170"/>
    </location>
    <ligand>
        <name>ATP</name>
        <dbReference type="ChEBI" id="CHEBI:30616"/>
    </ligand>
</feature>
<dbReference type="GO" id="GO:0051082">
    <property type="term" value="F:unfolded protein binding"/>
    <property type="evidence" value="ECO:0007669"/>
    <property type="project" value="InterPro"/>
</dbReference>
<dbReference type="PANTHER" id="PTHR11528">
    <property type="entry name" value="HEAT SHOCK PROTEIN 90 FAMILY MEMBER"/>
    <property type="match status" value="1"/>
</dbReference>
<keyword evidence="4 6" id="KW-0067">ATP-binding</keyword>
<dbReference type="SUPFAM" id="SSF54211">
    <property type="entry name" value="Ribosomal protein S5 domain 2-like"/>
    <property type="match status" value="1"/>
</dbReference>
<evidence type="ECO:0000256" key="2">
    <source>
        <dbReference type="ARBA" id="ARBA00022490"/>
    </source>
</evidence>
<dbReference type="InterPro" id="IPR003594">
    <property type="entry name" value="HATPase_dom"/>
</dbReference>
<evidence type="ECO:0000256" key="4">
    <source>
        <dbReference type="ARBA" id="ARBA00022840"/>
    </source>
</evidence>
<dbReference type="OrthoDB" id="9802640at2"/>
<sequence length="658" mass="74959">MTVLEQGQITIHTENIFPIIKKSLYSDHEIFLRELVSNAVDAIEKLKMVSYAGEFSGDTSNPEITIAVDAEKNTLSITDTGIGMTADEVKQYINQVAFSSAEEFISKYQSASDRQIIGHFGLGFYSAFMVAKTVEIDTLSYKEGAQAVHWSCDGSPSFKLEDSSRTTHGTTITLTLQDEEKEYAEASRIKQLVKTYCDFMPVPIKMDGEQVNRQKALWRESPSSLTDEDYLDFYRYLYPFQEEPLLWVHLNTDYPFLVKGILYFPKLRPDVDVTKGQIKLFCNQVFVSDHCEEIIPKFLLPMRGVLDSPDIPLNVSRSALQMDRTVRKIADFIAKKVADRLKEQYNNNRPEYIRSWQDIGTFVKFGCLNDDKFKKQLEDIIIYRTTADLKPAESDQPAVEVQAEAGDAWKEVSSDSKTEGPSYTTLDEYLERNKARHENQAFYCTDSVAQATYVQLHKSQGLEVLFMDSFIDPHFISFLEREHTEVKFSRVDAEIDDKLIEQDKASEIVDPSTNKTRSEQIKEIFEQALNQPKLTIRTEALKSEDPQGTPPAMVLLPEFLRRLRDMNALVSQESAKFPDEHILLVNTAHPLIQHLTELSQSGIIQGEGKSPSAELADMICHHVYDLALMAQKGFDAEGMTTFVERSNRLLTRLTEQRS</sequence>
<dbReference type="FunFam" id="3.30.230.80:FF:000008">
    <property type="entry name" value="Molecular chaperone HtpG"/>
    <property type="match status" value="1"/>
</dbReference>
<dbReference type="FunCoup" id="K9TDB6">
    <property type="interactions" value="341"/>
</dbReference>
<dbReference type="HOGENOM" id="CLU_006684_3_2_3"/>
<dbReference type="SUPFAM" id="SSF55874">
    <property type="entry name" value="ATPase domain of HSP90 chaperone/DNA topoisomerase II/histidine kinase"/>
    <property type="match status" value="1"/>
</dbReference>
<keyword evidence="3 6" id="KW-0547">Nucleotide-binding</keyword>
<dbReference type="Gene3D" id="3.30.230.80">
    <property type="match status" value="1"/>
</dbReference>
<proteinExistence type="inferred from homology"/>
<dbReference type="GO" id="GO:0005524">
    <property type="term" value="F:ATP binding"/>
    <property type="evidence" value="ECO:0007669"/>
    <property type="project" value="UniProtKB-KW"/>
</dbReference>
<dbReference type="SUPFAM" id="SSF110942">
    <property type="entry name" value="HSP90 C-terminal domain"/>
    <property type="match status" value="1"/>
</dbReference>
<dbReference type="InterPro" id="IPR001404">
    <property type="entry name" value="Hsp90_fam"/>
</dbReference>
<evidence type="ECO:0000256" key="1">
    <source>
        <dbReference type="ARBA" id="ARBA00008239"/>
    </source>
</evidence>
<evidence type="ECO:0000313" key="8">
    <source>
        <dbReference type="EMBL" id="AFY80530.1"/>
    </source>
</evidence>
<dbReference type="Proteomes" id="UP000010367">
    <property type="component" value="Chromosome"/>
</dbReference>
<dbReference type="Pfam" id="PF13589">
    <property type="entry name" value="HATPase_c_3"/>
    <property type="match status" value="1"/>
</dbReference>
<dbReference type="InterPro" id="IPR037196">
    <property type="entry name" value="HSP90_C"/>
</dbReference>
<dbReference type="InterPro" id="IPR020575">
    <property type="entry name" value="Hsp90_N"/>
</dbReference>
<gene>
    <name evidence="8" type="ORF">Oscil6304_0794</name>
</gene>
<comment type="similarity">
    <text evidence="1">Belongs to the heat shock protein 90 family.</text>
</comment>
<evidence type="ECO:0000256" key="6">
    <source>
        <dbReference type="PIRSR" id="PIRSR002583-1"/>
    </source>
</evidence>
<dbReference type="PROSITE" id="PS00298">
    <property type="entry name" value="HSP90"/>
    <property type="match status" value="1"/>
</dbReference>
<dbReference type="InParanoid" id="K9TDB6"/>
<dbReference type="PRINTS" id="PR00775">
    <property type="entry name" value="HEATSHOCK90"/>
</dbReference>
<dbReference type="Gene3D" id="1.20.120.790">
    <property type="entry name" value="Heat shock protein 90, C-terminal domain"/>
    <property type="match status" value="1"/>
</dbReference>
<dbReference type="GO" id="GO:0016887">
    <property type="term" value="F:ATP hydrolysis activity"/>
    <property type="evidence" value="ECO:0007669"/>
    <property type="project" value="InterPro"/>
</dbReference>
<keyword evidence="9" id="KW-1185">Reference proteome</keyword>